<name>A0A9W9JHV8_9EURO</name>
<evidence type="ECO:0000313" key="3">
    <source>
        <dbReference type="Proteomes" id="UP001150942"/>
    </source>
</evidence>
<feature type="compositionally biased region" description="Polar residues" evidence="1">
    <location>
        <begin position="186"/>
        <end position="197"/>
    </location>
</feature>
<accession>A0A9W9JHV8</accession>
<feature type="compositionally biased region" description="Basic and acidic residues" evidence="1">
    <location>
        <begin position="84"/>
        <end position="100"/>
    </location>
</feature>
<feature type="compositionally biased region" description="Basic and acidic residues" evidence="1">
    <location>
        <begin position="115"/>
        <end position="128"/>
    </location>
</feature>
<dbReference type="OrthoDB" id="4369461at2759"/>
<evidence type="ECO:0000313" key="2">
    <source>
        <dbReference type="EMBL" id="KAJ5197293.1"/>
    </source>
</evidence>
<feature type="compositionally biased region" description="Basic and acidic residues" evidence="1">
    <location>
        <begin position="139"/>
        <end position="153"/>
    </location>
</feature>
<dbReference type="Proteomes" id="UP001150942">
    <property type="component" value="Unassembled WGS sequence"/>
</dbReference>
<comment type="caution">
    <text evidence="2">The sequence shown here is derived from an EMBL/GenBank/DDBJ whole genome shotgun (WGS) entry which is preliminary data.</text>
</comment>
<dbReference type="EMBL" id="JAPQKQ010000005">
    <property type="protein sequence ID" value="KAJ5197293.1"/>
    <property type="molecule type" value="Genomic_DNA"/>
</dbReference>
<reference evidence="2" key="2">
    <citation type="journal article" date="2023" name="IMA Fungus">
        <title>Comparative genomic study of the Penicillium genus elucidates a diverse pangenome and 15 lateral gene transfer events.</title>
        <authorList>
            <person name="Petersen C."/>
            <person name="Sorensen T."/>
            <person name="Nielsen M.R."/>
            <person name="Sondergaard T.E."/>
            <person name="Sorensen J.L."/>
            <person name="Fitzpatrick D.A."/>
            <person name="Frisvad J.C."/>
            <person name="Nielsen K.L."/>
        </authorList>
    </citation>
    <scope>NUCLEOTIDE SEQUENCE</scope>
    <source>
        <strain evidence="2">IBT 20477</strain>
    </source>
</reference>
<feature type="compositionally biased region" description="Basic and acidic residues" evidence="1">
    <location>
        <begin position="12"/>
        <end position="38"/>
    </location>
</feature>
<proteinExistence type="predicted"/>
<gene>
    <name evidence="2" type="ORF">N7449_007772</name>
</gene>
<feature type="compositionally biased region" description="Polar residues" evidence="1">
    <location>
        <begin position="71"/>
        <end position="83"/>
    </location>
</feature>
<sequence>MHKNRLSWWFSSRDDDRLCPPSPKPREQQKPKDKDDLEALLKISRLRDEARIRGEKEHERFLKTPAAKAQDSANAREGTSGQEIEQRDETDLPHGERGSNDMDPEALELVSTTGRDLDKGKGRARDAPPGDEDMSDNSSLKEESESDGAKSEDVSTGDNEANKEFSESDIDQSLGITSGSLEFPSNWPSHSSASPNSDRQENVEMESMTGNRQEVPLASRTEIIHPRPLSLQNPVEPLDNVGVPLRPTQPEKDIELSGSVASPGQRIRLKLHQKSKARKSFFGSTIEAGRAAIEDVPRPREEVPTEKDGAQRNPPGKNPTEACDDDHGVRASPAPVHRSKYLPDPDLASKIQARIYKLDFYDLHFRHNQSQGPNSHYYIYTEKQLLEEEVRRSEGNLEGYGVSRIFPTPPAQREAEAASLAAKMTTLALLRHQEYIEAGSGAYNELALRAGSSDGFWGMDGAKEGAQ</sequence>
<feature type="region of interest" description="Disordered" evidence="1">
    <location>
        <begin position="1"/>
        <end position="38"/>
    </location>
</feature>
<organism evidence="2 3">
    <name type="scientific">Penicillium cf. viridicatum</name>
    <dbReference type="NCBI Taxonomy" id="2972119"/>
    <lineage>
        <taxon>Eukaryota</taxon>
        <taxon>Fungi</taxon>
        <taxon>Dikarya</taxon>
        <taxon>Ascomycota</taxon>
        <taxon>Pezizomycotina</taxon>
        <taxon>Eurotiomycetes</taxon>
        <taxon>Eurotiomycetidae</taxon>
        <taxon>Eurotiales</taxon>
        <taxon>Aspergillaceae</taxon>
        <taxon>Penicillium</taxon>
    </lineage>
</organism>
<feature type="region of interest" description="Disordered" evidence="1">
    <location>
        <begin position="51"/>
        <end position="260"/>
    </location>
</feature>
<protein>
    <submittedName>
        <fullName evidence="2">Uncharacterized protein</fullName>
    </submittedName>
</protein>
<keyword evidence="3" id="KW-1185">Reference proteome</keyword>
<reference evidence="2" key="1">
    <citation type="submission" date="2022-11" db="EMBL/GenBank/DDBJ databases">
        <authorList>
            <person name="Petersen C."/>
        </authorList>
    </citation>
    <scope>NUCLEOTIDE SEQUENCE</scope>
    <source>
        <strain evidence="2">IBT 20477</strain>
    </source>
</reference>
<feature type="compositionally biased region" description="Basic and acidic residues" evidence="1">
    <location>
        <begin position="51"/>
        <end position="62"/>
    </location>
</feature>
<dbReference type="AlphaFoldDB" id="A0A9W9JHV8"/>
<feature type="compositionally biased region" description="Basic and acidic residues" evidence="1">
    <location>
        <begin position="293"/>
        <end position="310"/>
    </location>
</feature>
<evidence type="ECO:0000256" key="1">
    <source>
        <dbReference type="SAM" id="MobiDB-lite"/>
    </source>
</evidence>
<feature type="region of interest" description="Disordered" evidence="1">
    <location>
        <begin position="293"/>
        <end position="343"/>
    </location>
</feature>